<evidence type="ECO:0000313" key="5">
    <source>
        <dbReference type="Proteomes" id="UP000783588"/>
    </source>
</evidence>
<dbReference type="Proteomes" id="UP000783588">
    <property type="component" value="Unassembled WGS sequence"/>
</dbReference>
<keyword evidence="2" id="KW-0732">Signal</keyword>
<organism evidence="4 5">
    <name type="scientific">Butyricicoccus intestinisimiae</name>
    <dbReference type="NCBI Taxonomy" id="2841509"/>
    <lineage>
        <taxon>Bacteria</taxon>
        <taxon>Bacillati</taxon>
        <taxon>Bacillota</taxon>
        <taxon>Clostridia</taxon>
        <taxon>Eubacteriales</taxon>
        <taxon>Butyricicoccaceae</taxon>
        <taxon>Butyricicoccus</taxon>
    </lineage>
</organism>
<evidence type="ECO:0000256" key="1">
    <source>
        <dbReference type="ARBA" id="ARBA00022737"/>
    </source>
</evidence>
<dbReference type="Pfam" id="PF14888">
    <property type="entry name" value="PBP-Tp47_c"/>
    <property type="match status" value="1"/>
</dbReference>
<keyword evidence="1" id="KW-0677">Repeat</keyword>
<evidence type="ECO:0000313" key="4">
    <source>
        <dbReference type="EMBL" id="MBU5489897.1"/>
    </source>
</evidence>
<dbReference type="PANTHER" id="PTHR43308">
    <property type="entry name" value="OUTER MEMBRANE PROTEIN ALPHA-RELATED"/>
    <property type="match status" value="1"/>
</dbReference>
<dbReference type="InterPro" id="IPR011432">
    <property type="entry name" value="Shr-like_HID"/>
</dbReference>
<reference evidence="4 5" key="1">
    <citation type="submission" date="2021-06" db="EMBL/GenBank/DDBJ databases">
        <authorList>
            <person name="Sun Q."/>
            <person name="Li D."/>
        </authorList>
    </citation>
    <scope>NUCLEOTIDE SEQUENCE [LARGE SCALE GENOMIC DNA]</scope>
    <source>
        <strain evidence="4 5">MSJd-7</strain>
    </source>
</reference>
<gene>
    <name evidence="4" type="ORF">KQI75_04560</name>
</gene>
<dbReference type="InterPro" id="IPR051465">
    <property type="entry name" value="Cell_Envelope_Struct_Comp"/>
</dbReference>
<dbReference type="InterPro" id="IPR029221">
    <property type="entry name" value="PBP-Tp47_A"/>
</dbReference>
<dbReference type="InterPro" id="IPR007329">
    <property type="entry name" value="FMN-bd"/>
</dbReference>
<feature type="domain" description="SLH" evidence="3">
    <location>
        <begin position="26"/>
        <end position="84"/>
    </location>
</feature>
<sequence length="1569" mass="168598">MNNNAKKTLRVLSVATAATMMVGGAAFAVNADDIHGHWAEKTLQQFIDNGWIQGDEGGIRPDSTITRAEMATVVDAVEEYTEEADVSGYKDVAKTDWFYKQVAKIVKANVMVGVGDNKWAPQGDVTREQAAVIMCKLNDVSVDTKANAADIRAQLTKLGYTDANAVSDWAAPYILAAVQNGYMSGYPDHTLRSGNNITRAEAIVMLDKAGATEQFAYVTMNVPYDDFYKAEGVTAVDGVDAVTSATMRKSRMNTADGLTAGTYYKTAEDEKSDAIRGVVCTVRVVKSDLAKLNASLTEHDDYYYTALDSVPENYKELTVNKDGSYSFGKTTAAVDTETLKDTTVTFKTSSKYGDYQMKFSTNVLEKIGRAYGATVTTTDGTSYAMRSLENVWNGKSLELAWSVGFTTTSHGNPLVSDDYVSMMGKTIKSVAFYTVDGKIYSLDCEQYVPVKFATENFAVENALADSGSTSVELKDFPKDYEVEYQVTDAQGNAAEGLSVKDGKISWKGTAATGKYTLTVSDKSGKYASYSTTFELQTDAVVAAYDAENSKLVKTKDATDEQFADYLSNISSVTVGDTTYNATGKGAAKIIKDDGSIDFDATYGKDKTPIFEAGKEYNLEVAATGYKNNISFKATAPEAKIYVKMNIPYADFYAAEINNEDAVDAVTSATNNKSIKNGDGELVGGTYNDYNADAWAAGTQKKVNIKGVSYPVAITPSELAQLTKTDDKQADYYYTELESAPAAYKTATVKDGKISFGEAQGKTTKLEAKTELSTSTAWGDYLLDVDTDAFGTNNVYGVVISAEKDGKTTTYGMRQEENIWRRTEIAWSSGIKKTEPHGNVLNYEHYVGLMGSTIKSVTYYTADGEYTIDADLYVPVKFTTDNFKVENALADSGSTSVEMKDFPSDYQAEYKVTDAKGNELEGASVKDGKISWTGTPANGKYTLTVSDKSGKYASCSTTFELQISAMPAAYQASNLRVAGADGASAEELSGFLSNVSTVTINGKNYAASGRGSVAVINSKGFIDLTTSPFTGMKAGDIYKISVKATGYAKTLDFELTVPDKIYAYANLTYNEYWANEGVYAAGNDSSSEEADAKGELDKGGFDAVSRATTNHGLHRGSFQQTAVIEATTADGQTVSMGVDHWSEDNTKFYDANGTEYTVDRTAKPMSISYKTRQGRETVTVTASFKDYKITGIKYVPVAVDAADYQDFCKKYTVVKNGQSVQGGYGEQNLKAYTGVAAVDAATNGLKTVSKSGDAYTFSARQTGTGSGLLDQEQANDGTGVTTEVKKYSGNYGEFLRVDLNGTYGALGAAMQTVKWTYYGSDSTYTTPAATYGTKFAADNWMHKSMGIQLGLTDSVRCQLPEGTDGTGYWALTVYGLGTSDYTTQFQVTAENLPSTVAGITDEQKTELTNLIATAQELSAKNPSNKAALDEHIAEAQAMLNNADATQPEAAELIADLQGLIKTAQDELAAQPTEKTVAKTVTVNPDADEDFNAYSLIVDVTVKDGKVQSVALNKDCTIKKSNKPYSEDAFNGMNTKLAGKSAAEIDGADIVSGATCSSNAIKEAAKAALSE</sequence>
<dbReference type="Pfam" id="PF00395">
    <property type="entry name" value="SLH"/>
    <property type="match status" value="3"/>
</dbReference>
<evidence type="ECO:0000256" key="2">
    <source>
        <dbReference type="SAM" id="SignalP"/>
    </source>
</evidence>
<protein>
    <submittedName>
        <fullName evidence="4">S-layer homology domain-containing protein</fullName>
    </submittedName>
</protein>
<feature type="signal peptide" evidence="2">
    <location>
        <begin position="1"/>
        <end position="31"/>
    </location>
</feature>
<dbReference type="InterPro" id="IPR029218">
    <property type="entry name" value="PBP-Tp47_dom_C"/>
</dbReference>
<evidence type="ECO:0000259" key="3">
    <source>
        <dbReference type="PROSITE" id="PS51272"/>
    </source>
</evidence>
<dbReference type="Pfam" id="PF07550">
    <property type="entry name" value="Shr-like_HID"/>
    <property type="match status" value="1"/>
</dbReference>
<feature type="chain" id="PRO_5046189604" evidence="2">
    <location>
        <begin position="32"/>
        <end position="1569"/>
    </location>
</feature>
<proteinExistence type="predicted"/>
<keyword evidence="5" id="KW-1185">Reference proteome</keyword>
<feature type="domain" description="SLH" evidence="3">
    <location>
        <begin position="157"/>
        <end position="220"/>
    </location>
</feature>
<accession>A0ABS6EQR4</accession>
<name>A0ABS6EQR4_9FIRM</name>
<dbReference type="Pfam" id="PF14889">
    <property type="entry name" value="PBP-Tp47_a"/>
    <property type="match status" value="1"/>
</dbReference>
<dbReference type="EMBL" id="JAHLQI010000002">
    <property type="protein sequence ID" value="MBU5489897.1"/>
    <property type="molecule type" value="Genomic_DNA"/>
</dbReference>
<dbReference type="InterPro" id="IPR001119">
    <property type="entry name" value="SLH_dom"/>
</dbReference>
<dbReference type="PROSITE" id="PS51272">
    <property type="entry name" value="SLH"/>
    <property type="match status" value="3"/>
</dbReference>
<feature type="domain" description="SLH" evidence="3">
    <location>
        <begin position="85"/>
        <end position="148"/>
    </location>
</feature>
<dbReference type="RefSeq" id="WP_216469552.1">
    <property type="nucleotide sequence ID" value="NZ_JAHLQI010000002.1"/>
</dbReference>
<dbReference type="Pfam" id="PF04205">
    <property type="entry name" value="FMN_bind"/>
    <property type="match status" value="1"/>
</dbReference>
<comment type="caution">
    <text evidence="4">The sequence shown here is derived from an EMBL/GenBank/DDBJ whole genome shotgun (WGS) entry which is preliminary data.</text>
</comment>